<dbReference type="RefSeq" id="WP_379028936.1">
    <property type="nucleotide sequence ID" value="NZ_JBHRXE010000016.1"/>
</dbReference>
<name>A0ABV7RYX1_9RHOB</name>
<evidence type="ECO:0000259" key="1">
    <source>
        <dbReference type="Pfam" id="PF01471"/>
    </source>
</evidence>
<evidence type="ECO:0000313" key="4">
    <source>
        <dbReference type="Proteomes" id="UP001595596"/>
    </source>
</evidence>
<sequence>MENCMYPAGFKGRAQRLTDIDVARVGRIIGVGEDEIRAVIEVETSGGGFDSQGRPKMLFEPHVFWRELGPGQKRTAAEASGLAYQRWGSAPYPKDSYPRLALAIKIDANAALRSASWGLGQIMGFNHRAAGYATPGDMVEAFCASEAAGLEAMISFIISEGLDDELRRHDWAAFARGYNGAGYVTHGYHTKLKAAFRRWQAIPDALAPACPKIGLGARGAAVRAAQERLTTLGFDTKGIDGIFGANTYAAVRAFQKSTGLVQDGIIGPKTWAALTKET</sequence>
<evidence type="ECO:0000313" key="3">
    <source>
        <dbReference type="EMBL" id="MFC3569211.1"/>
    </source>
</evidence>
<dbReference type="InterPro" id="IPR036366">
    <property type="entry name" value="PGBDSf"/>
</dbReference>
<accession>A0ABV7RYX1</accession>
<dbReference type="InterPro" id="IPR024408">
    <property type="entry name" value="Muramidase"/>
</dbReference>
<dbReference type="InterPro" id="IPR036365">
    <property type="entry name" value="PGBD-like_sf"/>
</dbReference>
<keyword evidence="4" id="KW-1185">Reference proteome</keyword>
<feature type="domain" description="Peptidoglycan binding-like" evidence="1">
    <location>
        <begin position="218"/>
        <end position="274"/>
    </location>
</feature>
<dbReference type="Pfam" id="PF01471">
    <property type="entry name" value="PG_binding_1"/>
    <property type="match status" value="1"/>
</dbReference>
<dbReference type="Proteomes" id="UP001595596">
    <property type="component" value="Unassembled WGS sequence"/>
</dbReference>
<dbReference type="Pfam" id="PF11860">
    <property type="entry name" value="Muramidase"/>
    <property type="match status" value="1"/>
</dbReference>
<organism evidence="3 4">
    <name type="scientific">Paracoccus simplex</name>
    <dbReference type="NCBI Taxonomy" id="2086346"/>
    <lineage>
        <taxon>Bacteria</taxon>
        <taxon>Pseudomonadati</taxon>
        <taxon>Pseudomonadota</taxon>
        <taxon>Alphaproteobacteria</taxon>
        <taxon>Rhodobacterales</taxon>
        <taxon>Paracoccaceae</taxon>
        <taxon>Paracoccus</taxon>
    </lineage>
</organism>
<comment type="caution">
    <text evidence="3">The sequence shown here is derived from an EMBL/GenBank/DDBJ whole genome shotgun (WGS) entry which is preliminary data.</text>
</comment>
<dbReference type="InterPro" id="IPR002477">
    <property type="entry name" value="Peptidoglycan-bd-like"/>
</dbReference>
<proteinExistence type="predicted"/>
<protein>
    <submittedName>
        <fullName evidence="3">N-acetylmuramidase domain-containing protein</fullName>
    </submittedName>
</protein>
<evidence type="ECO:0000259" key="2">
    <source>
        <dbReference type="Pfam" id="PF11860"/>
    </source>
</evidence>
<dbReference type="Gene3D" id="1.10.101.10">
    <property type="entry name" value="PGBD-like superfamily/PGBD"/>
    <property type="match status" value="1"/>
</dbReference>
<gene>
    <name evidence="3" type="ORF">ACFOMP_07085</name>
</gene>
<dbReference type="EMBL" id="JBHRXE010000016">
    <property type="protein sequence ID" value="MFC3569211.1"/>
    <property type="molecule type" value="Genomic_DNA"/>
</dbReference>
<feature type="domain" description="N-acetylmuramidase" evidence="2">
    <location>
        <begin position="35"/>
        <end position="200"/>
    </location>
</feature>
<reference evidence="4" key="1">
    <citation type="journal article" date="2019" name="Int. J. Syst. Evol. Microbiol.">
        <title>The Global Catalogue of Microorganisms (GCM) 10K type strain sequencing project: providing services to taxonomists for standard genome sequencing and annotation.</title>
        <authorList>
            <consortium name="The Broad Institute Genomics Platform"/>
            <consortium name="The Broad Institute Genome Sequencing Center for Infectious Disease"/>
            <person name="Wu L."/>
            <person name="Ma J."/>
        </authorList>
    </citation>
    <scope>NUCLEOTIDE SEQUENCE [LARGE SCALE GENOMIC DNA]</scope>
    <source>
        <strain evidence="4">VKM B-3226</strain>
    </source>
</reference>
<dbReference type="SUPFAM" id="SSF47090">
    <property type="entry name" value="PGBD-like"/>
    <property type="match status" value="1"/>
</dbReference>